<dbReference type="Proteomes" id="UP000008743">
    <property type="component" value="Unassembled WGS sequence"/>
</dbReference>
<dbReference type="GO" id="GO:0006511">
    <property type="term" value="P:ubiquitin-dependent protein catabolic process"/>
    <property type="evidence" value="ECO:0007669"/>
    <property type="project" value="TreeGrafter"/>
</dbReference>
<dbReference type="InterPro" id="IPR055089">
    <property type="entry name" value="COP9_N"/>
</dbReference>
<reference evidence="11" key="1">
    <citation type="submission" date="2011-02" db="EMBL/GenBank/DDBJ databases">
        <title>The Genome Sequence of Capsaspora owczarzaki ATCC 30864.</title>
        <authorList>
            <person name="Russ C."/>
            <person name="Cuomo C."/>
            <person name="Burger G."/>
            <person name="Gray M.W."/>
            <person name="Holland P.W.H."/>
            <person name="King N."/>
            <person name="Lang F.B.F."/>
            <person name="Roger A.J."/>
            <person name="Ruiz-Trillo I."/>
            <person name="Young S.K."/>
            <person name="Zeng Q."/>
            <person name="Gargeya S."/>
            <person name="Alvarado L."/>
            <person name="Berlin A."/>
            <person name="Chapman S.B."/>
            <person name="Chen Z."/>
            <person name="Freedman E."/>
            <person name="Gellesch M."/>
            <person name="Goldberg J."/>
            <person name="Griggs A."/>
            <person name="Gujja S."/>
            <person name="Heilman E."/>
            <person name="Heiman D."/>
            <person name="Howarth C."/>
            <person name="Mehta T."/>
            <person name="Neiman D."/>
            <person name="Pearson M."/>
            <person name="Roberts A."/>
            <person name="Saif S."/>
            <person name="Shea T."/>
            <person name="Shenoy N."/>
            <person name="Sisk P."/>
            <person name="Stolte C."/>
            <person name="Sykes S."/>
            <person name="White J."/>
            <person name="Yandava C."/>
            <person name="Haas B."/>
            <person name="Nusbaum C."/>
            <person name="Birren B."/>
        </authorList>
    </citation>
    <scope>NUCLEOTIDE SEQUENCE</scope>
    <source>
        <strain evidence="11">ATCC 30864</strain>
    </source>
</reference>
<dbReference type="RefSeq" id="XP_004346872.1">
    <property type="nucleotide sequence ID" value="XM_004346822.2"/>
</dbReference>
<dbReference type="InterPro" id="IPR050756">
    <property type="entry name" value="CSN3"/>
</dbReference>
<comment type="similarity">
    <text evidence="3">Belongs to the CSN3 family.</text>
</comment>
<dbReference type="AlphaFoldDB" id="A0A0D2X3M3"/>
<dbReference type="InParanoid" id="A0A0D2X3M3"/>
<evidence type="ECO:0000256" key="4">
    <source>
        <dbReference type="ARBA" id="ARBA00014878"/>
    </source>
</evidence>
<keyword evidence="6" id="KW-0736">Signalosome</keyword>
<evidence type="ECO:0000259" key="9">
    <source>
        <dbReference type="PROSITE" id="PS50250"/>
    </source>
</evidence>
<proteinExistence type="inferred from homology"/>
<dbReference type="GO" id="GO:0008180">
    <property type="term" value="C:COP9 signalosome"/>
    <property type="evidence" value="ECO:0007669"/>
    <property type="project" value="UniProtKB-KW"/>
</dbReference>
<dbReference type="Pfam" id="PF01399">
    <property type="entry name" value="PCI"/>
    <property type="match status" value="1"/>
</dbReference>
<keyword evidence="5" id="KW-0963">Cytoplasm</keyword>
<dbReference type="EMBL" id="KE346367">
    <property type="protein sequence ID" value="KJE94559.1"/>
    <property type="molecule type" value="Genomic_DNA"/>
</dbReference>
<evidence type="ECO:0000256" key="2">
    <source>
        <dbReference type="ARBA" id="ARBA00004496"/>
    </source>
</evidence>
<dbReference type="SUPFAM" id="SSF46785">
    <property type="entry name" value="Winged helix' DNA-binding domain"/>
    <property type="match status" value="1"/>
</dbReference>
<keyword evidence="7" id="KW-0539">Nucleus</keyword>
<organism evidence="10 11">
    <name type="scientific">Capsaspora owczarzaki (strain ATCC 30864)</name>
    <dbReference type="NCBI Taxonomy" id="595528"/>
    <lineage>
        <taxon>Eukaryota</taxon>
        <taxon>Filasterea</taxon>
        <taxon>Capsaspora</taxon>
    </lineage>
</organism>
<dbReference type="PhylomeDB" id="A0A0D2X3M3"/>
<evidence type="ECO:0000256" key="1">
    <source>
        <dbReference type="ARBA" id="ARBA00004123"/>
    </source>
</evidence>
<feature type="compositionally biased region" description="Low complexity" evidence="8">
    <location>
        <begin position="44"/>
        <end position="64"/>
    </location>
</feature>
<accession>A0A0D2X3M3</accession>
<protein>
    <recommendedName>
        <fullName evidence="4">COP9 signalosome complex subunit 3</fullName>
    </recommendedName>
</protein>
<dbReference type="PANTHER" id="PTHR10758:SF1">
    <property type="entry name" value="COP9 SIGNALOSOME COMPLEX SUBUNIT 3"/>
    <property type="match status" value="1"/>
</dbReference>
<sequence length="461" mass="51370">MQPLQIEQALAIIQGATSLSQLSSGLRSLLDFEHQKLAASLKMQRQQQQQQQRQEQRQEQQQQQQSLMQLAEPSLLLVNTALASLDPAVHTLGFIWLLRVKFTSVEAARQDPSFIPLLHAVLSRGDEAQLQLAGYLLYVICDVVALYAHETMQFERTIAILVLAIQKAAKPGLLTIMHVHLSQLAQLAQCFHVAHVFDADIVEISPTSTSLKIVHVLSYYYYVGMIYCGLKQWRRAMHFFGMAVSAPANTTSLIAVESYRKYVLASLLHSGKVEDLPKYTSSNVVRTAKQISVPYVEFAALFEKLSLAEAALLVASQSSVFLEHTNLGLVKQCMASLTRRIVQRLTQTFITLSLTDIATHARLSSAKEAEHLLVQMIESGEIHAQISQRDGMVAFKDDPNRFESAETVAAVDAKIRRSIQLHEHLSRLTADILTSSSYIKKTEFGAQGSAQHDLDDMEASF</sequence>
<dbReference type="STRING" id="595528.A0A0D2X3M3"/>
<name>A0A0D2X3M3_CAPO3</name>
<evidence type="ECO:0000256" key="7">
    <source>
        <dbReference type="ARBA" id="ARBA00023242"/>
    </source>
</evidence>
<dbReference type="OMA" id="CLKARIH"/>
<dbReference type="SMART" id="SM00088">
    <property type="entry name" value="PINT"/>
    <property type="match status" value="1"/>
</dbReference>
<dbReference type="Pfam" id="PF22788">
    <property type="entry name" value="COP9_hel_rpt"/>
    <property type="match status" value="1"/>
</dbReference>
<dbReference type="InterPro" id="IPR000717">
    <property type="entry name" value="PCI_dom"/>
</dbReference>
<evidence type="ECO:0000256" key="6">
    <source>
        <dbReference type="ARBA" id="ARBA00022790"/>
    </source>
</evidence>
<dbReference type="eggNOG" id="KOG2582">
    <property type="taxonomic scope" value="Eukaryota"/>
</dbReference>
<dbReference type="GO" id="GO:0005737">
    <property type="term" value="C:cytoplasm"/>
    <property type="evidence" value="ECO:0007669"/>
    <property type="project" value="UniProtKB-SubCell"/>
</dbReference>
<feature type="region of interest" description="Disordered" evidence="8">
    <location>
        <begin position="43"/>
        <end position="64"/>
    </location>
</feature>
<evidence type="ECO:0000256" key="5">
    <source>
        <dbReference type="ARBA" id="ARBA00022490"/>
    </source>
</evidence>
<evidence type="ECO:0000313" key="11">
    <source>
        <dbReference type="Proteomes" id="UP000008743"/>
    </source>
</evidence>
<gene>
    <name evidence="10" type="ORF">CAOG_005187</name>
</gene>
<evidence type="ECO:0000256" key="3">
    <source>
        <dbReference type="ARBA" id="ARBA00007084"/>
    </source>
</evidence>
<dbReference type="PANTHER" id="PTHR10758">
    <property type="entry name" value="26S PROTEASOME NON-ATPASE REGULATORY SUBUNIT 3/COP9 SIGNALOSOME COMPLEX SUBUNIT 3"/>
    <property type="match status" value="1"/>
</dbReference>
<dbReference type="InterPro" id="IPR036390">
    <property type="entry name" value="WH_DNA-bd_sf"/>
</dbReference>
<comment type="subcellular location">
    <subcellularLocation>
        <location evidence="2">Cytoplasm</location>
    </subcellularLocation>
    <subcellularLocation>
        <location evidence="1">Nucleus</location>
    </subcellularLocation>
</comment>
<keyword evidence="11" id="KW-1185">Reference proteome</keyword>
<dbReference type="PROSITE" id="PS50250">
    <property type="entry name" value="PCI"/>
    <property type="match status" value="1"/>
</dbReference>
<evidence type="ECO:0000256" key="8">
    <source>
        <dbReference type="SAM" id="MobiDB-lite"/>
    </source>
</evidence>
<dbReference type="OrthoDB" id="29061at2759"/>
<evidence type="ECO:0000313" key="10">
    <source>
        <dbReference type="EMBL" id="KJE94559.1"/>
    </source>
</evidence>
<feature type="domain" description="PCI" evidence="9">
    <location>
        <begin position="235"/>
        <end position="400"/>
    </location>
</feature>